<evidence type="ECO:0000256" key="1">
    <source>
        <dbReference type="SAM" id="MobiDB-lite"/>
    </source>
</evidence>
<proteinExistence type="predicted"/>
<name>A0ABR0GRG2_9PEZI</name>
<feature type="compositionally biased region" description="Polar residues" evidence="1">
    <location>
        <begin position="7"/>
        <end position="18"/>
    </location>
</feature>
<dbReference type="RefSeq" id="XP_062747298.1">
    <property type="nucleotide sequence ID" value="XM_062883162.1"/>
</dbReference>
<evidence type="ECO:0000313" key="2">
    <source>
        <dbReference type="EMBL" id="KAK4658326.1"/>
    </source>
</evidence>
<accession>A0ABR0GRG2</accession>
<protein>
    <submittedName>
        <fullName evidence="2">Uncharacterized protein</fullName>
    </submittedName>
</protein>
<gene>
    <name evidence="2" type="ORF">QC762_0026800</name>
</gene>
<keyword evidence="3" id="KW-1185">Reference proteome</keyword>
<organism evidence="2 3">
    <name type="scientific">Podospora pseudocomata</name>
    <dbReference type="NCBI Taxonomy" id="2093779"/>
    <lineage>
        <taxon>Eukaryota</taxon>
        <taxon>Fungi</taxon>
        <taxon>Dikarya</taxon>
        <taxon>Ascomycota</taxon>
        <taxon>Pezizomycotina</taxon>
        <taxon>Sordariomycetes</taxon>
        <taxon>Sordariomycetidae</taxon>
        <taxon>Sordariales</taxon>
        <taxon>Podosporaceae</taxon>
        <taxon>Podospora</taxon>
    </lineage>
</organism>
<dbReference type="GeneID" id="87902704"/>
<reference evidence="2 3" key="1">
    <citation type="journal article" date="2023" name="bioRxiv">
        <title>High-quality genome assemblies of four members of thePodospora anserinaspecies complex.</title>
        <authorList>
            <person name="Ament-Velasquez S.L."/>
            <person name="Vogan A.A."/>
            <person name="Wallerman O."/>
            <person name="Hartmann F."/>
            <person name="Gautier V."/>
            <person name="Silar P."/>
            <person name="Giraud T."/>
            <person name="Johannesson H."/>
        </authorList>
    </citation>
    <scope>NUCLEOTIDE SEQUENCE [LARGE SCALE GENOMIC DNA]</scope>
    <source>
        <strain evidence="2 3">CBS 415.72m</strain>
    </source>
</reference>
<dbReference type="Proteomes" id="UP001323405">
    <property type="component" value="Unassembled WGS sequence"/>
</dbReference>
<feature type="region of interest" description="Disordered" evidence="1">
    <location>
        <begin position="1"/>
        <end position="26"/>
    </location>
</feature>
<dbReference type="EMBL" id="JAFFHA010000002">
    <property type="protein sequence ID" value="KAK4658326.1"/>
    <property type="molecule type" value="Genomic_DNA"/>
</dbReference>
<sequence>MHRKFQSESAIQGKSTLANPDDAEEEDDILLDDARMSYMEDYIARRDIGVQRNALLAEHMRGIFKAVQVMRELRKTEGGWAHKHLREFRSEVERFYNVRGLDLVGPVG</sequence>
<evidence type="ECO:0000313" key="3">
    <source>
        <dbReference type="Proteomes" id="UP001323405"/>
    </source>
</evidence>
<comment type="caution">
    <text evidence="2">The sequence shown here is derived from an EMBL/GenBank/DDBJ whole genome shotgun (WGS) entry which is preliminary data.</text>
</comment>